<proteinExistence type="predicted"/>
<dbReference type="PANTHER" id="PTHR46558">
    <property type="entry name" value="TRACRIPTIONAL REGULATORY PROTEIN-RELATED-RELATED"/>
    <property type="match status" value="1"/>
</dbReference>
<dbReference type="PANTHER" id="PTHR46558:SF4">
    <property type="entry name" value="DNA-BIDING PHAGE PROTEIN"/>
    <property type="match status" value="1"/>
</dbReference>
<dbReference type="Gene3D" id="1.10.260.40">
    <property type="entry name" value="lambda repressor-like DNA-binding domains"/>
    <property type="match status" value="1"/>
</dbReference>
<organism evidence="3">
    <name type="scientific">termite gut metagenome</name>
    <dbReference type="NCBI Taxonomy" id="433724"/>
    <lineage>
        <taxon>unclassified sequences</taxon>
        <taxon>metagenomes</taxon>
        <taxon>organismal metagenomes</taxon>
    </lineage>
</organism>
<sequence>MKKKIDRYVSDILKKKRHEKGWTQQQLADYCGLKRAFINCLENKEDRLNVHHINIISDAFGCSPKDFLPDEPILEEEIN</sequence>
<protein>
    <recommendedName>
        <fullName evidence="2">HTH cro/C1-type domain-containing protein</fullName>
    </recommendedName>
</protein>
<accession>A0A5J4SD87</accession>
<dbReference type="CDD" id="cd00093">
    <property type="entry name" value="HTH_XRE"/>
    <property type="match status" value="1"/>
</dbReference>
<reference evidence="3" key="1">
    <citation type="submission" date="2019-03" db="EMBL/GenBank/DDBJ databases">
        <title>Single cell metagenomics reveals metabolic interactions within the superorganism composed of flagellate Streblomastix strix and complex community of Bacteroidetes bacteria on its surface.</title>
        <authorList>
            <person name="Treitli S.C."/>
            <person name="Kolisko M."/>
            <person name="Husnik F."/>
            <person name="Keeling P."/>
            <person name="Hampl V."/>
        </authorList>
    </citation>
    <scope>NUCLEOTIDE SEQUENCE</scope>
    <source>
        <strain evidence="3">STM</strain>
    </source>
</reference>
<dbReference type="GO" id="GO:0003677">
    <property type="term" value="F:DNA binding"/>
    <property type="evidence" value="ECO:0007669"/>
    <property type="project" value="UniProtKB-KW"/>
</dbReference>
<dbReference type="EMBL" id="SNRY01000238">
    <property type="protein sequence ID" value="KAA6344056.1"/>
    <property type="molecule type" value="Genomic_DNA"/>
</dbReference>
<keyword evidence="1" id="KW-0238">DNA-binding</keyword>
<dbReference type="InterPro" id="IPR001387">
    <property type="entry name" value="Cro/C1-type_HTH"/>
</dbReference>
<evidence type="ECO:0000313" key="3">
    <source>
        <dbReference type="EMBL" id="KAA6344056.1"/>
    </source>
</evidence>
<dbReference type="InterPro" id="IPR010982">
    <property type="entry name" value="Lambda_DNA-bd_dom_sf"/>
</dbReference>
<gene>
    <name evidence="3" type="ORF">EZS27_008313</name>
</gene>
<evidence type="ECO:0000256" key="1">
    <source>
        <dbReference type="ARBA" id="ARBA00023125"/>
    </source>
</evidence>
<name>A0A5J4SD87_9ZZZZ</name>
<dbReference type="SMART" id="SM00530">
    <property type="entry name" value="HTH_XRE"/>
    <property type="match status" value="1"/>
</dbReference>
<evidence type="ECO:0000259" key="2">
    <source>
        <dbReference type="PROSITE" id="PS50943"/>
    </source>
</evidence>
<dbReference type="AlphaFoldDB" id="A0A5J4SD87"/>
<comment type="caution">
    <text evidence="3">The sequence shown here is derived from an EMBL/GenBank/DDBJ whole genome shotgun (WGS) entry which is preliminary data.</text>
</comment>
<dbReference type="PROSITE" id="PS50943">
    <property type="entry name" value="HTH_CROC1"/>
    <property type="match status" value="1"/>
</dbReference>
<dbReference type="Pfam" id="PF01381">
    <property type="entry name" value="HTH_3"/>
    <property type="match status" value="1"/>
</dbReference>
<dbReference type="SUPFAM" id="SSF47413">
    <property type="entry name" value="lambda repressor-like DNA-binding domains"/>
    <property type="match status" value="1"/>
</dbReference>
<feature type="domain" description="HTH cro/C1-type" evidence="2">
    <location>
        <begin position="13"/>
        <end position="67"/>
    </location>
</feature>